<protein>
    <submittedName>
        <fullName evidence="1">Uncharacterized protein</fullName>
    </submittedName>
</protein>
<evidence type="ECO:0000313" key="2">
    <source>
        <dbReference type="Proteomes" id="UP000178656"/>
    </source>
</evidence>
<accession>A0A1F5TBK6</accession>
<name>A0A1F5TBK6_9BACT</name>
<proteinExistence type="predicted"/>
<sequence length="61" mass="6847">MTERKQASMYLAPFQVIKLIETFDIMLLRAKSPLQLAIRSEASKGQGAKIGLNLKIKIKIC</sequence>
<gene>
    <name evidence="1" type="ORF">A2482_05140</name>
</gene>
<dbReference type="AlphaFoldDB" id="A0A1F5TBK6"/>
<organism evidence="1 2">
    <name type="scientific">Candidatus Falkowbacteria bacterium RIFOXYC2_FULL_48_21</name>
    <dbReference type="NCBI Taxonomy" id="1798005"/>
    <lineage>
        <taxon>Bacteria</taxon>
        <taxon>Candidatus Falkowiibacteriota</taxon>
    </lineage>
</organism>
<evidence type="ECO:0000313" key="1">
    <source>
        <dbReference type="EMBL" id="OGF36347.1"/>
    </source>
</evidence>
<dbReference type="EMBL" id="MFGM01000036">
    <property type="protein sequence ID" value="OGF36347.1"/>
    <property type="molecule type" value="Genomic_DNA"/>
</dbReference>
<reference evidence="1 2" key="1">
    <citation type="journal article" date="2016" name="Nat. Commun.">
        <title>Thousands of microbial genomes shed light on interconnected biogeochemical processes in an aquifer system.</title>
        <authorList>
            <person name="Anantharaman K."/>
            <person name="Brown C.T."/>
            <person name="Hug L.A."/>
            <person name="Sharon I."/>
            <person name="Castelle C.J."/>
            <person name="Probst A.J."/>
            <person name="Thomas B.C."/>
            <person name="Singh A."/>
            <person name="Wilkins M.J."/>
            <person name="Karaoz U."/>
            <person name="Brodie E.L."/>
            <person name="Williams K.H."/>
            <person name="Hubbard S.S."/>
            <person name="Banfield J.F."/>
        </authorList>
    </citation>
    <scope>NUCLEOTIDE SEQUENCE [LARGE SCALE GENOMIC DNA]</scope>
</reference>
<comment type="caution">
    <text evidence="1">The sequence shown here is derived from an EMBL/GenBank/DDBJ whole genome shotgun (WGS) entry which is preliminary data.</text>
</comment>
<dbReference type="Proteomes" id="UP000178656">
    <property type="component" value="Unassembled WGS sequence"/>
</dbReference>